<dbReference type="OrthoDB" id="410404at2759"/>
<organism evidence="1 2">
    <name type="scientific">Brachionus calyciflorus</name>
    <dbReference type="NCBI Taxonomy" id="104777"/>
    <lineage>
        <taxon>Eukaryota</taxon>
        <taxon>Metazoa</taxon>
        <taxon>Spiralia</taxon>
        <taxon>Gnathifera</taxon>
        <taxon>Rotifera</taxon>
        <taxon>Eurotatoria</taxon>
        <taxon>Monogononta</taxon>
        <taxon>Pseudotrocha</taxon>
        <taxon>Ploima</taxon>
        <taxon>Brachionidae</taxon>
        <taxon>Brachionus</taxon>
    </lineage>
</organism>
<dbReference type="AlphaFoldDB" id="A0A813RAP8"/>
<evidence type="ECO:0000313" key="2">
    <source>
        <dbReference type="Proteomes" id="UP000663879"/>
    </source>
</evidence>
<evidence type="ECO:0000313" key="1">
    <source>
        <dbReference type="EMBL" id="CAF0781365.1"/>
    </source>
</evidence>
<proteinExistence type="predicted"/>
<comment type="caution">
    <text evidence="1">The sequence shown here is derived from an EMBL/GenBank/DDBJ whole genome shotgun (WGS) entry which is preliminary data.</text>
</comment>
<dbReference type="EMBL" id="CAJNOC010000599">
    <property type="protein sequence ID" value="CAF0781365.1"/>
    <property type="molecule type" value="Genomic_DNA"/>
</dbReference>
<gene>
    <name evidence="1" type="ORF">OXX778_LOCUS5481</name>
</gene>
<keyword evidence="2" id="KW-1185">Reference proteome</keyword>
<reference evidence="1" key="1">
    <citation type="submission" date="2021-02" db="EMBL/GenBank/DDBJ databases">
        <authorList>
            <person name="Nowell W R."/>
        </authorList>
    </citation>
    <scope>NUCLEOTIDE SEQUENCE</scope>
    <source>
        <strain evidence="1">Ploen Becks lab</strain>
    </source>
</reference>
<name>A0A813RAP8_9BILA</name>
<sequence>MKAHLCKTFIGPIVFYGLECFSLTKTDLLMFKRFEGKIVKKNLRNTEKKLWENEYTQLILNELEKTFVKNGFISEILEIIGDDKIEIGMTTYEACKIALNEIIYQNEIEKKKDNLCNQIKNIMNERDKKSMVKEISEKLKFNNPQL</sequence>
<accession>A0A813RAP8</accession>
<protein>
    <submittedName>
        <fullName evidence="1">Uncharacterized protein</fullName>
    </submittedName>
</protein>
<dbReference type="Proteomes" id="UP000663879">
    <property type="component" value="Unassembled WGS sequence"/>
</dbReference>